<dbReference type="PANTHER" id="PTHR21716:SF53">
    <property type="entry name" value="PERMEASE PERM-RELATED"/>
    <property type="match status" value="1"/>
</dbReference>
<dbReference type="Pfam" id="PF01594">
    <property type="entry name" value="AI-2E_transport"/>
    <property type="match status" value="1"/>
</dbReference>
<dbReference type="GO" id="GO:0005886">
    <property type="term" value="C:plasma membrane"/>
    <property type="evidence" value="ECO:0007669"/>
    <property type="project" value="UniProtKB-SubCell"/>
</dbReference>
<proteinExistence type="inferred from homology"/>
<dbReference type="AlphaFoldDB" id="A0A6A9V0V8"/>
<evidence type="ECO:0000256" key="6">
    <source>
        <dbReference type="ARBA" id="ARBA00022989"/>
    </source>
</evidence>
<keyword evidence="6 9" id="KW-1133">Transmembrane helix</keyword>
<keyword evidence="7 9" id="KW-0472">Membrane</keyword>
<feature type="transmembrane region" description="Helical" evidence="9">
    <location>
        <begin position="286"/>
        <end position="305"/>
    </location>
</feature>
<feature type="transmembrane region" description="Helical" evidence="9">
    <location>
        <begin position="258"/>
        <end position="280"/>
    </location>
</feature>
<keyword evidence="3" id="KW-0813">Transport</keyword>
<comment type="subcellular location">
    <subcellularLocation>
        <location evidence="1">Cell membrane</location>
        <topology evidence="1">Multi-pass membrane protein</topology>
    </subcellularLocation>
</comment>
<evidence type="ECO:0000313" key="10">
    <source>
        <dbReference type="EMBL" id="MVA76329.1"/>
    </source>
</evidence>
<comment type="caution">
    <text evidence="10">The sequence shown here is derived from an EMBL/GenBank/DDBJ whole genome shotgun (WGS) entry which is preliminary data.</text>
</comment>
<keyword evidence="5 9" id="KW-0812">Transmembrane</keyword>
<organism evidence="10 11">
    <name type="scientific">Auraticoccus cholistanensis</name>
    <dbReference type="NCBI Taxonomy" id="2656650"/>
    <lineage>
        <taxon>Bacteria</taxon>
        <taxon>Bacillati</taxon>
        <taxon>Actinomycetota</taxon>
        <taxon>Actinomycetes</taxon>
        <taxon>Propionibacteriales</taxon>
        <taxon>Propionibacteriaceae</taxon>
        <taxon>Auraticoccus</taxon>
    </lineage>
</organism>
<feature type="transmembrane region" description="Helical" evidence="9">
    <location>
        <begin position="203"/>
        <end position="223"/>
    </location>
</feature>
<evidence type="ECO:0000256" key="7">
    <source>
        <dbReference type="ARBA" id="ARBA00023136"/>
    </source>
</evidence>
<name>A0A6A9V0V8_9ACTN</name>
<evidence type="ECO:0000256" key="3">
    <source>
        <dbReference type="ARBA" id="ARBA00022448"/>
    </source>
</evidence>
<feature type="transmembrane region" description="Helical" evidence="9">
    <location>
        <begin position="117"/>
        <end position="138"/>
    </location>
</feature>
<evidence type="ECO:0000256" key="8">
    <source>
        <dbReference type="SAM" id="Coils"/>
    </source>
</evidence>
<dbReference type="Proteomes" id="UP000435304">
    <property type="component" value="Unassembled WGS sequence"/>
</dbReference>
<feature type="transmembrane region" description="Helical" evidence="9">
    <location>
        <begin position="356"/>
        <end position="383"/>
    </location>
</feature>
<evidence type="ECO:0000256" key="5">
    <source>
        <dbReference type="ARBA" id="ARBA00022692"/>
    </source>
</evidence>
<protein>
    <submittedName>
        <fullName evidence="10">AI-2E family transporter</fullName>
    </submittedName>
</protein>
<evidence type="ECO:0000313" key="11">
    <source>
        <dbReference type="Proteomes" id="UP000435304"/>
    </source>
</evidence>
<gene>
    <name evidence="10" type="ORF">GC722_09875</name>
</gene>
<reference evidence="10 11" key="1">
    <citation type="submission" date="2019-12" db="EMBL/GenBank/DDBJ databases">
        <title>Auraticoccus cholistani sp. nov., an actinomycete isolated from soil of Cholistan desert.</title>
        <authorList>
            <person name="Cheema M.T."/>
        </authorList>
    </citation>
    <scope>NUCLEOTIDE SEQUENCE [LARGE SCALE GENOMIC DNA]</scope>
    <source>
        <strain evidence="10 11">F435</strain>
    </source>
</reference>
<feature type="transmembrane region" description="Helical" evidence="9">
    <location>
        <begin position="55"/>
        <end position="77"/>
    </location>
</feature>
<accession>A0A6A9V0V8</accession>
<evidence type="ECO:0000256" key="1">
    <source>
        <dbReference type="ARBA" id="ARBA00004651"/>
    </source>
</evidence>
<keyword evidence="8" id="KW-0175">Coiled coil</keyword>
<dbReference type="GO" id="GO:0055085">
    <property type="term" value="P:transmembrane transport"/>
    <property type="evidence" value="ECO:0007669"/>
    <property type="project" value="TreeGrafter"/>
</dbReference>
<keyword evidence="4" id="KW-1003">Cell membrane</keyword>
<evidence type="ECO:0000256" key="9">
    <source>
        <dbReference type="SAM" id="Phobius"/>
    </source>
</evidence>
<dbReference type="InterPro" id="IPR002549">
    <property type="entry name" value="AI-2E-like"/>
</dbReference>
<dbReference type="EMBL" id="WPCU01000005">
    <property type="protein sequence ID" value="MVA76329.1"/>
    <property type="molecule type" value="Genomic_DNA"/>
</dbReference>
<feature type="transmembrane region" description="Helical" evidence="9">
    <location>
        <begin position="83"/>
        <end position="105"/>
    </location>
</feature>
<dbReference type="RefSeq" id="WP_156609689.1">
    <property type="nucleotide sequence ID" value="NZ_WPCU01000005.1"/>
</dbReference>
<dbReference type="PANTHER" id="PTHR21716">
    <property type="entry name" value="TRANSMEMBRANE PROTEIN"/>
    <property type="match status" value="1"/>
</dbReference>
<evidence type="ECO:0000256" key="2">
    <source>
        <dbReference type="ARBA" id="ARBA00009773"/>
    </source>
</evidence>
<feature type="coiled-coil region" evidence="8">
    <location>
        <begin position="3"/>
        <end position="30"/>
    </location>
</feature>
<keyword evidence="11" id="KW-1185">Reference proteome</keyword>
<sequence>MSRRRYEAALRNAQRKAAMEQRVLREAAEDPAVIEARAATPHEERTGDYNRAVPFGLRVAAGWSWRLAVVGAGVYLLGWLITYFSAVTVPIAVALLLAALMQPVIRRLTDIGWPRGLAVGVGVFGGFLVVVGVLVLIVQQIVSSAGELGTQALAGAQQVLRYIEEGPIPVDTSQLSQLQDQVADWARNSAGTITGYATAAGGAIGNFFAGLAIALFALFYFLYDGHRIWNAALRFIPAPVRERTDVAARTGWQALISYVRATVAVAAVDAVGVLIVALILQVPLAPALAALVFLGAFVPIVGALVTGFVAVAVALVALGWVQALIMLGGIILVMQLEGNVLQPFLLGKAVSVHPLAVILAISVGIIVGGIVGGLIAIPALAFVQIFVTTLARGSDFGQAHLPEPPPPEPAEA</sequence>
<feature type="transmembrane region" description="Helical" evidence="9">
    <location>
        <begin position="312"/>
        <end position="336"/>
    </location>
</feature>
<evidence type="ECO:0000256" key="4">
    <source>
        <dbReference type="ARBA" id="ARBA00022475"/>
    </source>
</evidence>
<comment type="similarity">
    <text evidence="2">Belongs to the autoinducer-2 exporter (AI-2E) (TC 2.A.86) family.</text>
</comment>